<keyword evidence="3" id="KW-0479">Metal-binding</keyword>
<dbReference type="PANTHER" id="PTHR30006:SF15">
    <property type="entry name" value="IRON-UTILIZATION PERIPLASMIC PROTEIN"/>
    <property type="match status" value="1"/>
</dbReference>
<dbReference type="PIRSF" id="PIRSF002825">
    <property type="entry name" value="CfbpA"/>
    <property type="match status" value="1"/>
</dbReference>
<feature type="binding site" evidence="3">
    <location>
        <position position="216"/>
    </location>
    <ligand>
        <name>Fe cation</name>
        <dbReference type="ChEBI" id="CHEBI:24875"/>
    </ligand>
</feature>
<sequence>MRLPVFALAATAMAVPAYAEELNVYSYRQPELIQPLLDAFTEETGITTNVAYVDKGLVERLKAEGRRSPADIILTVDISRLTEAKDAGVTQAVESETLNGRIPVSIRDPEGHWFGLTTRARIIYASKERVAEGEITTYEDLADPKWAGRICTRSGTHVYTLGLLSAVIEHNGAEAAETWLKGVKANLAKDPEGNDRAQVKSIWAGECDISLGNTYYMGAMLEDDEQTEWANSVRIEFPTFADNGMTHINISGVAMTASAPNRDNAVAFMEYLASPEAQNIYASVVYEYPASPAAAPSELVASWGKFTPDDTNLAAIADHRAEALKMVERVDFDGGNGSGG</sequence>
<keyword evidence="2 4" id="KW-0732">Signal</keyword>
<dbReference type="Gene3D" id="3.40.190.10">
    <property type="entry name" value="Periplasmic binding protein-like II"/>
    <property type="match status" value="2"/>
</dbReference>
<keyword evidence="3" id="KW-0408">Iron</keyword>
<dbReference type="Proteomes" id="UP000201838">
    <property type="component" value="Unassembled WGS sequence"/>
</dbReference>
<dbReference type="GO" id="GO:0046872">
    <property type="term" value="F:metal ion binding"/>
    <property type="evidence" value="ECO:0007669"/>
    <property type="project" value="UniProtKB-KW"/>
</dbReference>
<dbReference type="GO" id="GO:0030288">
    <property type="term" value="C:outer membrane-bounded periplasmic space"/>
    <property type="evidence" value="ECO:0007669"/>
    <property type="project" value="TreeGrafter"/>
</dbReference>
<feature type="chain" id="PRO_5012218294" evidence="4">
    <location>
        <begin position="20"/>
        <end position="340"/>
    </location>
</feature>
<keyword evidence="6" id="KW-1185">Reference proteome</keyword>
<protein>
    <submittedName>
        <fullName evidence="5">Iron deficiency-induced protein A</fullName>
    </submittedName>
</protein>
<proteinExistence type="inferred from homology"/>
<evidence type="ECO:0000313" key="5">
    <source>
        <dbReference type="EMBL" id="SMX22018.1"/>
    </source>
</evidence>
<dbReference type="OrthoDB" id="9769567at2"/>
<comment type="similarity">
    <text evidence="1">Belongs to the bacterial solute-binding protein 1 family.</text>
</comment>
<gene>
    <name evidence="5" type="primary">idiA</name>
    <name evidence="5" type="ORF">BOA8489_00105</name>
</gene>
<organism evidence="5 6">
    <name type="scientific">Boseongicola aestuarii</name>
    <dbReference type="NCBI Taxonomy" id="1470561"/>
    <lineage>
        <taxon>Bacteria</taxon>
        <taxon>Pseudomonadati</taxon>
        <taxon>Pseudomonadota</taxon>
        <taxon>Alphaproteobacteria</taxon>
        <taxon>Rhodobacterales</taxon>
        <taxon>Paracoccaceae</taxon>
        <taxon>Boseongicola</taxon>
    </lineage>
</organism>
<feature type="binding site" evidence="3">
    <location>
        <position position="215"/>
    </location>
    <ligand>
        <name>Fe cation</name>
        <dbReference type="ChEBI" id="CHEBI:24875"/>
    </ligand>
</feature>
<feature type="signal peptide" evidence="4">
    <location>
        <begin position="1"/>
        <end position="19"/>
    </location>
</feature>
<dbReference type="AlphaFoldDB" id="A0A238IUF4"/>
<evidence type="ECO:0000256" key="2">
    <source>
        <dbReference type="ARBA" id="ARBA00022729"/>
    </source>
</evidence>
<dbReference type="EMBL" id="FXXQ01000001">
    <property type="protein sequence ID" value="SMX22018.1"/>
    <property type="molecule type" value="Genomic_DNA"/>
</dbReference>
<reference evidence="5 6" key="1">
    <citation type="submission" date="2017-05" db="EMBL/GenBank/DDBJ databases">
        <authorList>
            <person name="Song R."/>
            <person name="Chenine A.L."/>
            <person name="Ruprecht R.M."/>
        </authorList>
    </citation>
    <scope>NUCLEOTIDE SEQUENCE [LARGE SCALE GENOMIC DNA]</scope>
    <source>
        <strain evidence="5 6">CECT 8489</strain>
    </source>
</reference>
<evidence type="ECO:0000256" key="4">
    <source>
        <dbReference type="SAM" id="SignalP"/>
    </source>
</evidence>
<name>A0A238IUF4_9RHOB</name>
<dbReference type="CDD" id="cd13542">
    <property type="entry name" value="PBP2_FutA1_ilke"/>
    <property type="match status" value="1"/>
</dbReference>
<dbReference type="RefSeq" id="WP_093972032.1">
    <property type="nucleotide sequence ID" value="NZ_FXXQ01000001.1"/>
</dbReference>
<evidence type="ECO:0000256" key="1">
    <source>
        <dbReference type="ARBA" id="ARBA00008520"/>
    </source>
</evidence>
<dbReference type="SUPFAM" id="SSF53850">
    <property type="entry name" value="Periplasmic binding protein-like II"/>
    <property type="match status" value="1"/>
</dbReference>
<evidence type="ECO:0000313" key="6">
    <source>
        <dbReference type="Proteomes" id="UP000201838"/>
    </source>
</evidence>
<dbReference type="Pfam" id="PF13343">
    <property type="entry name" value="SBP_bac_6"/>
    <property type="match status" value="1"/>
</dbReference>
<evidence type="ECO:0000256" key="3">
    <source>
        <dbReference type="PIRSR" id="PIRSR002825-1"/>
    </source>
</evidence>
<dbReference type="InterPro" id="IPR026045">
    <property type="entry name" value="Ferric-bd"/>
</dbReference>
<dbReference type="PANTHER" id="PTHR30006">
    <property type="entry name" value="THIAMINE-BINDING PERIPLASMIC PROTEIN-RELATED"/>
    <property type="match status" value="1"/>
</dbReference>
<accession>A0A238IUF4</accession>